<organism evidence="1 2">
    <name type="scientific">Takifugu flavidus</name>
    <name type="common">sansaifugu</name>
    <dbReference type="NCBI Taxonomy" id="433684"/>
    <lineage>
        <taxon>Eukaryota</taxon>
        <taxon>Metazoa</taxon>
        <taxon>Chordata</taxon>
        <taxon>Craniata</taxon>
        <taxon>Vertebrata</taxon>
        <taxon>Euteleostomi</taxon>
        <taxon>Actinopterygii</taxon>
        <taxon>Neopterygii</taxon>
        <taxon>Teleostei</taxon>
        <taxon>Neoteleostei</taxon>
        <taxon>Acanthomorphata</taxon>
        <taxon>Eupercaria</taxon>
        <taxon>Tetraodontiformes</taxon>
        <taxon>Tetradontoidea</taxon>
        <taxon>Tetraodontidae</taxon>
        <taxon>Takifugu</taxon>
    </lineage>
</organism>
<protein>
    <submittedName>
        <fullName evidence="1">Uncharacterized protein</fullName>
    </submittedName>
</protein>
<accession>A0A5C6PJB6</accession>
<dbReference type="PANTHER" id="PTHR38706">
    <property type="entry name" value="SI:CH211-198C19.1-RELATED"/>
    <property type="match status" value="1"/>
</dbReference>
<reference evidence="1 2" key="1">
    <citation type="submission" date="2019-04" db="EMBL/GenBank/DDBJ databases">
        <title>Chromosome genome assembly for Takifugu flavidus.</title>
        <authorList>
            <person name="Xiao S."/>
        </authorList>
    </citation>
    <scope>NUCLEOTIDE SEQUENCE [LARGE SCALE GENOMIC DNA]</scope>
    <source>
        <strain evidence="1">HTHZ2018</strain>
        <tissue evidence="1">Muscle</tissue>
    </source>
</reference>
<evidence type="ECO:0000313" key="2">
    <source>
        <dbReference type="Proteomes" id="UP000324091"/>
    </source>
</evidence>
<dbReference type="PANTHER" id="PTHR38706:SF3">
    <property type="entry name" value="SI:CH211-198C19.1"/>
    <property type="match status" value="1"/>
</dbReference>
<dbReference type="AlphaFoldDB" id="A0A5C6PJB6"/>
<sequence>MQPHRLLPDVHNFFKLYLKSALCSCAHHFLFLHFLQEKQEPVCAHLPSVSSPLHQVNAWSPNLQRCLKSSVVRMLLFSRRMYFQLYLFMWLFALTSARQTLDSEQELQDSGFGRPPPRHGLRLLLWYVRSCLDNNKLALCDPTTGEYGFHRFQNRGNLLPVIRDEHQYTYYTIGNLNAHHAGDLPPEVRQFYDPHNPKSNMDRVLVRYNKNNQHVDQIYVSAHYREDETYEIGQNLFDALRRALATLVQPCRKPNGCIGKRVCSFRIPEAPAAC</sequence>
<proteinExistence type="predicted"/>
<comment type="caution">
    <text evidence="1">The sequence shown here is derived from an EMBL/GenBank/DDBJ whole genome shotgun (WGS) entry which is preliminary data.</text>
</comment>
<gene>
    <name evidence="1" type="ORF">D4764_10G0009240</name>
</gene>
<keyword evidence="2" id="KW-1185">Reference proteome</keyword>
<name>A0A5C6PJB6_9TELE</name>
<dbReference type="EMBL" id="RHFK02000002">
    <property type="protein sequence ID" value="TWW79894.1"/>
    <property type="molecule type" value="Genomic_DNA"/>
</dbReference>
<dbReference type="Proteomes" id="UP000324091">
    <property type="component" value="Chromosome 10"/>
</dbReference>
<evidence type="ECO:0000313" key="1">
    <source>
        <dbReference type="EMBL" id="TWW79894.1"/>
    </source>
</evidence>